<accession>A0A645AEJ4</accession>
<feature type="transmembrane region" description="Helical" evidence="1">
    <location>
        <begin position="101"/>
        <end position="122"/>
    </location>
</feature>
<name>A0A645AEJ4_9ZZZZ</name>
<evidence type="ECO:0000313" key="2">
    <source>
        <dbReference type="EMBL" id="MPM51376.1"/>
    </source>
</evidence>
<evidence type="ECO:0000256" key="1">
    <source>
        <dbReference type="SAM" id="Phobius"/>
    </source>
</evidence>
<organism evidence="2">
    <name type="scientific">bioreactor metagenome</name>
    <dbReference type="NCBI Taxonomy" id="1076179"/>
    <lineage>
        <taxon>unclassified sequences</taxon>
        <taxon>metagenomes</taxon>
        <taxon>ecological metagenomes</taxon>
    </lineage>
</organism>
<sequence>MNNNTFQFDRFYKLIVRNLQRNPKSWVQNVLIFAGLPLVFFLINLSNISAAINLANRVSFLEILTGFTFIFSPFMLFFNYNHPKKGLSEVMLPASVFEKYIVIQLACILIAPLSVILLYGGMDTLLALMFPKIYGGYAVQQFFQSSINWNNISQMFVTQQAILFCNFLFIRRKVLKTAGAFILSLIVFSTIMGIGMTIWDSQTPFTNVENLSFSFGSRNFFEIHVNDHPVVIAMQIVRIFLLVVLPAALMIGSYFIMKTKRY</sequence>
<comment type="caution">
    <text evidence="2">The sequence shown here is derived from an EMBL/GenBank/DDBJ whole genome shotgun (WGS) entry which is preliminary data.</text>
</comment>
<dbReference type="EMBL" id="VSSQ01013385">
    <property type="protein sequence ID" value="MPM51376.1"/>
    <property type="molecule type" value="Genomic_DNA"/>
</dbReference>
<feature type="transmembrane region" description="Helical" evidence="1">
    <location>
        <begin position="30"/>
        <end position="52"/>
    </location>
</feature>
<dbReference type="AlphaFoldDB" id="A0A645AEJ4"/>
<keyword evidence="1" id="KW-0812">Transmembrane</keyword>
<feature type="transmembrane region" description="Helical" evidence="1">
    <location>
        <begin position="177"/>
        <end position="199"/>
    </location>
</feature>
<feature type="transmembrane region" description="Helical" evidence="1">
    <location>
        <begin position="58"/>
        <end position="80"/>
    </location>
</feature>
<feature type="transmembrane region" description="Helical" evidence="1">
    <location>
        <begin position="236"/>
        <end position="257"/>
    </location>
</feature>
<protein>
    <submittedName>
        <fullName evidence="2">Uncharacterized protein</fullName>
    </submittedName>
</protein>
<keyword evidence="1" id="KW-1133">Transmembrane helix</keyword>
<feature type="transmembrane region" description="Helical" evidence="1">
    <location>
        <begin position="152"/>
        <end position="170"/>
    </location>
</feature>
<keyword evidence="1" id="KW-0472">Membrane</keyword>
<gene>
    <name evidence="2" type="ORF">SDC9_98124</name>
</gene>
<reference evidence="2" key="1">
    <citation type="submission" date="2019-08" db="EMBL/GenBank/DDBJ databases">
        <authorList>
            <person name="Kucharzyk K."/>
            <person name="Murdoch R.W."/>
            <person name="Higgins S."/>
            <person name="Loffler F."/>
        </authorList>
    </citation>
    <scope>NUCLEOTIDE SEQUENCE</scope>
</reference>
<proteinExistence type="predicted"/>